<sequence length="83" mass="9739">MVVVRLFPDVFNLWGKHRLFQRPWSHGWNLGWGTGIPFGRLRVNFSSLPILQQAQYFPSTSDQYNWTSLRGTNLLIVFRVFGL</sequence>
<dbReference type="STRING" id="1802521.A2893_02700"/>
<name>A0A1F8BIW0_9BACT</name>
<gene>
    <name evidence="1" type="ORF">A2893_02700</name>
</gene>
<dbReference type="Proteomes" id="UP000176725">
    <property type="component" value="Unassembled WGS sequence"/>
</dbReference>
<accession>A0A1F8BIW0</accession>
<proteinExistence type="predicted"/>
<dbReference type="AlphaFoldDB" id="A0A1F8BIW0"/>
<protein>
    <submittedName>
        <fullName evidence="1">Uncharacterized protein</fullName>
    </submittedName>
</protein>
<evidence type="ECO:0000313" key="2">
    <source>
        <dbReference type="Proteomes" id="UP000176725"/>
    </source>
</evidence>
<reference evidence="1 2" key="1">
    <citation type="journal article" date="2016" name="Nat. Commun.">
        <title>Thousands of microbial genomes shed light on interconnected biogeochemical processes in an aquifer system.</title>
        <authorList>
            <person name="Anantharaman K."/>
            <person name="Brown C.T."/>
            <person name="Hug L.A."/>
            <person name="Sharon I."/>
            <person name="Castelle C.J."/>
            <person name="Probst A.J."/>
            <person name="Thomas B.C."/>
            <person name="Singh A."/>
            <person name="Wilkins M.J."/>
            <person name="Karaoz U."/>
            <person name="Brodie E.L."/>
            <person name="Williams K.H."/>
            <person name="Hubbard S.S."/>
            <person name="Banfield J.F."/>
        </authorList>
    </citation>
    <scope>NUCLEOTIDE SEQUENCE [LARGE SCALE GENOMIC DNA]</scope>
</reference>
<comment type="caution">
    <text evidence="1">The sequence shown here is derived from an EMBL/GenBank/DDBJ whole genome shotgun (WGS) entry which is preliminary data.</text>
</comment>
<evidence type="ECO:0000313" key="1">
    <source>
        <dbReference type="EMBL" id="OGM63619.1"/>
    </source>
</evidence>
<dbReference type="EMBL" id="MGHH01000016">
    <property type="protein sequence ID" value="OGM63619.1"/>
    <property type="molecule type" value="Genomic_DNA"/>
</dbReference>
<organism evidence="1 2">
    <name type="scientific">Candidatus Woesebacteria bacterium RIFCSPLOWO2_01_FULL_39_25</name>
    <dbReference type="NCBI Taxonomy" id="1802521"/>
    <lineage>
        <taxon>Bacteria</taxon>
        <taxon>Candidatus Woeseibacteriota</taxon>
    </lineage>
</organism>